<keyword evidence="3" id="KW-1185">Reference proteome</keyword>
<keyword evidence="1" id="KW-0812">Transmembrane</keyword>
<sequence length="116" mass="13079">MLYRLSALAFSIFAFWIIGKYSTALRNYLATRRLLFFIADLISSFRAEHTRNFGEPHIHVCLIMSTIQVIVVKKCTAKDHSAQLVGIVKALGNPPFGLLHRLSALAFSIFVLWIIG</sequence>
<dbReference type="AlphaFoldDB" id="A0A9J5YXC9"/>
<dbReference type="Proteomes" id="UP000824120">
    <property type="component" value="Chromosome 5"/>
</dbReference>
<protein>
    <submittedName>
        <fullName evidence="2">Uncharacterized protein</fullName>
    </submittedName>
</protein>
<keyword evidence="1" id="KW-1133">Transmembrane helix</keyword>
<accession>A0A9J5YXC9</accession>
<evidence type="ECO:0000313" key="3">
    <source>
        <dbReference type="Proteomes" id="UP000824120"/>
    </source>
</evidence>
<gene>
    <name evidence="2" type="ORF">H5410_026855</name>
</gene>
<evidence type="ECO:0000256" key="1">
    <source>
        <dbReference type="SAM" id="Phobius"/>
    </source>
</evidence>
<proteinExistence type="predicted"/>
<reference evidence="2 3" key="1">
    <citation type="submission" date="2020-09" db="EMBL/GenBank/DDBJ databases">
        <title>De no assembly of potato wild relative species, Solanum commersonii.</title>
        <authorList>
            <person name="Cho K."/>
        </authorList>
    </citation>
    <scope>NUCLEOTIDE SEQUENCE [LARGE SCALE GENOMIC DNA]</scope>
    <source>
        <strain evidence="2">LZ3.2</strain>
        <tissue evidence="2">Leaf</tissue>
    </source>
</reference>
<comment type="caution">
    <text evidence="2">The sequence shown here is derived from an EMBL/GenBank/DDBJ whole genome shotgun (WGS) entry which is preliminary data.</text>
</comment>
<keyword evidence="1" id="KW-0472">Membrane</keyword>
<evidence type="ECO:0000313" key="2">
    <source>
        <dbReference type="EMBL" id="KAG5605363.1"/>
    </source>
</evidence>
<dbReference type="EMBL" id="JACXVP010000005">
    <property type="protein sequence ID" value="KAG5605363.1"/>
    <property type="molecule type" value="Genomic_DNA"/>
</dbReference>
<name>A0A9J5YXC9_SOLCO</name>
<organism evidence="2 3">
    <name type="scientific">Solanum commersonii</name>
    <name type="common">Commerson's wild potato</name>
    <name type="synonym">Commerson's nightshade</name>
    <dbReference type="NCBI Taxonomy" id="4109"/>
    <lineage>
        <taxon>Eukaryota</taxon>
        <taxon>Viridiplantae</taxon>
        <taxon>Streptophyta</taxon>
        <taxon>Embryophyta</taxon>
        <taxon>Tracheophyta</taxon>
        <taxon>Spermatophyta</taxon>
        <taxon>Magnoliopsida</taxon>
        <taxon>eudicotyledons</taxon>
        <taxon>Gunneridae</taxon>
        <taxon>Pentapetalae</taxon>
        <taxon>asterids</taxon>
        <taxon>lamiids</taxon>
        <taxon>Solanales</taxon>
        <taxon>Solanaceae</taxon>
        <taxon>Solanoideae</taxon>
        <taxon>Solaneae</taxon>
        <taxon>Solanum</taxon>
    </lineage>
</organism>
<feature type="transmembrane region" description="Helical" evidence="1">
    <location>
        <begin position="98"/>
        <end position="115"/>
    </location>
</feature>